<feature type="compositionally biased region" description="Low complexity" evidence="2">
    <location>
        <begin position="310"/>
        <end position="321"/>
    </location>
</feature>
<dbReference type="Gene3D" id="3.30.420.10">
    <property type="entry name" value="Ribonuclease H-like superfamily/Ribonuclease H"/>
    <property type="match status" value="1"/>
</dbReference>
<evidence type="ECO:0000313" key="5">
    <source>
        <dbReference type="Proteomes" id="UP001210211"/>
    </source>
</evidence>
<sequence>MVSRATPMATASIPPIISDNPSLPPPGFPQPPPPPPPGFQQPSSSSGFQHPPPPPYPHNASTSGLPPPSFNYYQPPPPTFDQIFPVNIPTPIKLTPTNYLTWKAQILPITIGYNLMRFLTSPPPNPTVQTTDGQVQFNQEYLPWNRQDQLVLGWLRASLSESIQAHYVSCTSSASLWTAIHQQFATNSRSRLLDLKRQLQSAKKGSSSCTDFVLRIRQLADELASIGAPPSEDDLLLVVTNGLGSEYNAFVAAITTTSRHEALSLQDLHGMLLSHEALINSQNDSSASLPSAFYSNPPRNNSSGYTPNWKGKNNGANGKGNTSQQIKGPVFNLPKPINQSSQSGPTIFNSQPNNTTSQAVQSALCQICKKPNHSAKFCRFRYAPDPLYQQRMANNNGSSNFQAFVAQPSSTPNSTEWILDSGASHHVTNDINNMSSFFNYTGSDNLHIGDGSGLSIDHIGTSTITLSNVSLFLKNVLHVSTFSRNLISLSKLLLDNPSLTIVFTNSICMLKDHHTKTILLEIPCNNGLYHFRIPSSTSPPQAMFGIRTTASMWHDRFGHPSNSVTMKLLKDFALPCTSLSLETCNDCMIAKSHKLSFSSSSSCTTSPLELVHSDVWGPSPIVSKNNFRYYLIFVDDFSRFTWIFFMSNKSEVLSIFTRFKAQVENLLNCTIKTLRTDGGTEYKPIAKHFPQLVHQTTCPYTPEQNGISERKHRHVVELSLAIMSRASIPKCFWDEIFSSVVYLINRLPNANSTIPYTVLYNKSPDYSLLRVLGCLCYPYTRPYTSNKLEPRSLPCVFLGYATLQKGYRCFDLQTNRMYISRHVRFDEMKFPFRTVSPNLSPSCSSSEASSDHIPLLLFQHNSQVHQAANDRPIQHSPAQIFQPTTGPTDHTHRAQQASANLPQSSRDDVDSDPASANPIQHSRDSDPASATPSISRVALTQPLPPTNTSVSAATNTPVSAATNNPVQSVLHQSTSSSPTQTTIPTNTTINQHPMITRNKDKTRKPRYFPNHVAYLTNLEQEPTTFAKANPIPQWREAMTSEINALALNNTWTLVPPPPDCRIIGCKWVYKIKRRSDGTIERYKARLVAKGYHQQEGIDYFDTFSPVVRPTTIRIILSIAISQQWVIRQLDVNNAFLHGDLTEQVYMDQPPDFIDSSHPRHVCLLSKSLYGLKQSPRAWFHKLSSTLLDLGFVESQYDPSLFISTNSKHFTIILVYVDDILVTGSNPSFISEFTSILHSKFSLKDLGSINYFLGIEISTLPKGLHLSQSKYIHDILVRAKMLNAKPASSPMATTPTLSRNDSEVFDDPQLYRSIIGALQYATLTRPDISFAVNRVSQFMHQPTINHWAAVKRILRYLCGSLTHGLSFYNNSNLQIHAYCDADWAGCPDDRRSTTGFAIFLGGNLVSWSAKKQPTVSRSSTEAEYRSLAITCAELLWVQYLLHELHIPLPSPPTLWCDNIGATFLASNPMFHARTKHIEIDYHFVRERIMSKELLVRFLSSHDQIADVLTKPLSTARFLNLRSKLTVTDAPSACGGSVSIKELDDTAPTQ</sequence>
<dbReference type="PROSITE" id="PS50994">
    <property type="entry name" value="INTEGRASE"/>
    <property type="match status" value="1"/>
</dbReference>
<gene>
    <name evidence="4" type="ORF">LUZ61_020926</name>
</gene>
<dbReference type="Pfam" id="PF07727">
    <property type="entry name" value="RVT_2"/>
    <property type="match status" value="1"/>
</dbReference>
<keyword evidence="1" id="KW-0064">Aspartyl protease</keyword>
<dbReference type="Pfam" id="PF14223">
    <property type="entry name" value="Retrotran_gag_2"/>
    <property type="match status" value="1"/>
</dbReference>
<dbReference type="InterPro" id="IPR057670">
    <property type="entry name" value="SH3_retrovirus"/>
</dbReference>
<dbReference type="InterPro" id="IPR013103">
    <property type="entry name" value="RVT_2"/>
</dbReference>
<dbReference type="Proteomes" id="UP001210211">
    <property type="component" value="Unassembled WGS sequence"/>
</dbReference>
<dbReference type="InterPro" id="IPR012337">
    <property type="entry name" value="RNaseH-like_sf"/>
</dbReference>
<feature type="region of interest" description="Disordered" evidence="2">
    <location>
        <begin position="288"/>
        <end position="328"/>
    </location>
</feature>
<keyword evidence="1" id="KW-0378">Hydrolase</keyword>
<dbReference type="InterPro" id="IPR054722">
    <property type="entry name" value="PolX-like_BBD"/>
</dbReference>
<keyword evidence="5" id="KW-1185">Reference proteome</keyword>
<dbReference type="PANTHER" id="PTHR11439:SF455">
    <property type="entry name" value="RLK (RECEPTOR-LIKE PROTEIN KINASE) 8, PUTATIVE-RELATED"/>
    <property type="match status" value="1"/>
</dbReference>
<dbReference type="SUPFAM" id="SSF56672">
    <property type="entry name" value="DNA/RNA polymerases"/>
    <property type="match status" value="1"/>
</dbReference>
<evidence type="ECO:0000256" key="2">
    <source>
        <dbReference type="SAM" id="MobiDB-lite"/>
    </source>
</evidence>
<proteinExistence type="predicted"/>
<dbReference type="Pfam" id="PF22936">
    <property type="entry name" value="Pol_BBD"/>
    <property type="match status" value="1"/>
</dbReference>
<feature type="compositionally biased region" description="Polar residues" evidence="2">
    <location>
        <begin position="288"/>
        <end position="306"/>
    </location>
</feature>
<feature type="region of interest" description="Disordered" evidence="2">
    <location>
        <begin position="877"/>
        <end position="1003"/>
    </location>
</feature>
<feature type="compositionally biased region" description="Pro residues" evidence="2">
    <location>
        <begin position="22"/>
        <end position="39"/>
    </location>
</feature>
<dbReference type="GO" id="GO:0003676">
    <property type="term" value="F:nucleic acid binding"/>
    <property type="evidence" value="ECO:0007669"/>
    <property type="project" value="InterPro"/>
</dbReference>
<evidence type="ECO:0000259" key="3">
    <source>
        <dbReference type="PROSITE" id="PS50994"/>
    </source>
</evidence>
<dbReference type="Pfam" id="PF13976">
    <property type="entry name" value="gag_pre-integrs"/>
    <property type="match status" value="1"/>
</dbReference>
<evidence type="ECO:0000256" key="1">
    <source>
        <dbReference type="ARBA" id="ARBA00022750"/>
    </source>
</evidence>
<protein>
    <recommendedName>
        <fullName evidence="3">Integrase catalytic domain-containing protein</fullName>
    </recommendedName>
</protein>
<dbReference type="InterPro" id="IPR001584">
    <property type="entry name" value="Integrase_cat-core"/>
</dbReference>
<feature type="compositionally biased region" description="Low complexity" evidence="2">
    <location>
        <begin position="40"/>
        <end position="49"/>
    </location>
</feature>
<dbReference type="GO" id="GO:0004190">
    <property type="term" value="F:aspartic-type endopeptidase activity"/>
    <property type="evidence" value="ECO:0007669"/>
    <property type="project" value="UniProtKB-KW"/>
</dbReference>
<feature type="compositionally biased region" description="Polar residues" evidence="2">
    <location>
        <begin position="946"/>
        <end position="971"/>
    </location>
</feature>
<organism evidence="4 5">
    <name type="scientific">Rhynchospora tenuis</name>
    <dbReference type="NCBI Taxonomy" id="198213"/>
    <lineage>
        <taxon>Eukaryota</taxon>
        <taxon>Viridiplantae</taxon>
        <taxon>Streptophyta</taxon>
        <taxon>Embryophyta</taxon>
        <taxon>Tracheophyta</taxon>
        <taxon>Spermatophyta</taxon>
        <taxon>Magnoliopsida</taxon>
        <taxon>Liliopsida</taxon>
        <taxon>Poales</taxon>
        <taxon>Cyperaceae</taxon>
        <taxon>Cyperoideae</taxon>
        <taxon>Rhynchosporeae</taxon>
        <taxon>Rhynchospora</taxon>
    </lineage>
</organism>
<comment type="caution">
    <text evidence="4">The sequence shown here is derived from an EMBL/GenBank/DDBJ whole genome shotgun (WGS) entry which is preliminary data.</text>
</comment>
<feature type="compositionally biased region" description="Polar residues" evidence="2">
    <location>
        <begin position="877"/>
        <end position="904"/>
    </location>
</feature>
<dbReference type="GO" id="GO:0015074">
    <property type="term" value="P:DNA integration"/>
    <property type="evidence" value="ECO:0007669"/>
    <property type="project" value="InterPro"/>
</dbReference>
<feature type="compositionally biased region" description="Low complexity" evidence="2">
    <location>
        <begin position="972"/>
        <end position="990"/>
    </location>
</feature>
<feature type="region of interest" description="Disordered" evidence="2">
    <location>
        <begin position="1"/>
        <end position="72"/>
    </location>
</feature>
<dbReference type="Pfam" id="PF25597">
    <property type="entry name" value="SH3_retrovirus"/>
    <property type="match status" value="1"/>
</dbReference>
<dbReference type="PANTHER" id="PTHR11439">
    <property type="entry name" value="GAG-POL-RELATED RETROTRANSPOSON"/>
    <property type="match status" value="1"/>
</dbReference>
<dbReference type="InterPro" id="IPR025724">
    <property type="entry name" value="GAG-pre-integrase_dom"/>
</dbReference>
<accession>A0AAD5ZDX6</accession>
<dbReference type="InterPro" id="IPR043502">
    <property type="entry name" value="DNA/RNA_pol_sf"/>
</dbReference>
<reference evidence="4 5" key="1">
    <citation type="journal article" date="2022" name="Cell">
        <title>Repeat-based holocentromeres influence genome architecture and karyotype evolution.</title>
        <authorList>
            <person name="Hofstatter P.G."/>
            <person name="Thangavel G."/>
            <person name="Lux T."/>
            <person name="Neumann P."/>
            <person name="Vondrak T."/>
            <person name="Novak P."/>
            <person name="Zhang M."/>
            <person name="Costa L."/>
            <person name="Castellani M."/>
            <person name="Scott A."/>
            <person name="Toegelov H."/>
            <person name="Fuchs J."/>
            <person name="Mata-Sucre Y."/>
            <person name="Dias Y."/>
            <person name="Vanzela A.L.L."/>
            <person name="Huettel B."/>
            <person name="Almeida C.C.S."/>
            <person name="Simkova H."/>
            <person name="Souza G."/>
            <person name="Pedrosa-Harand A."/>
            <person name="Macas J."/>
            <person name="Mayer K.F.X."/>
            <person name="Houben A."/>
            <person name="Marques A."/>
        </authorList>
    </citation>
    <scope>NUCLEOTIDE SEQUENCE [LARGE SCALE GENOMIC DNA]</scope>
    <source>
        <strain evidence="4">RhyTen1mFocal</strain>
    </source>
</reference>
<evidence type="ECO:0000313" key="4">
    <source>
        <dbReference type="EMBL" id="KAJ3691762.1"/>
    </source>
</evidence>
<dbReference type="CDD" id="cd09272">
    <property type="entry name" value="RNase_HI_RT_Ty1"/>
    <property type="match status" value="1"/>
</dbReference>
<dbReference type="EMBL" id="JAMRDG010000002">
    <property type="protein sequence ID" value="KAJ3691762.1"/>
    <property type="molecule type" value="Genomic_DNA"/>
</dbReference>
<dbReference type="SUPFAM" id="SSF53098">
    <property type="entry name" value="Ribonuclease H-like"/>
    <property type="match status" value="1"/>
</dbReference>
<dbReference type="InterPro" id="IPR036397">
    <property type="entry name" value="RNaseH_sf"/>
</dbReference>
<name>A0AAD5ZDX6_9POAL</name>
<feature type="domain" description="Integrase catalytic" evidence="3">
    <location>
        <begin position="603"/>
        <end position="772"/>
    </location>
</feature>
<keyword evidence="1" id="KW-0645">Protease</keyword>